<evidence type="ECO:0000313" key="1">
    <source>
        <dbReference type="EMBL" id="RVW19839.1"/>
    </source>
</evidence>
<dbReference type="EMBL" id="QGNW01002429">
    <property type="protein sequence ID" value="RVW19839.1"/>
    <property type="molecule type" value="Genomic_DNA"/>
</dbReference>
<dbReference type="PANTHER" id="PTHR42695">
    <property type="entry name" value="GLUTAMINE AMIDOTRANSFERASE YLR126C-RELATED"/>
    <property type="match status" value="1"/>
</dbReference>
<dbReference type="PANTHER" id="PTHR42695:SF13">
    <property type="entry name" value="GLUTAMINE AMIDOTRANSFERASE CLASS-I FAMILY PROTEIN, EXPRESSED"/>
    <property type="match status" value="1"/>
</dbReference>
<dbReference type="SUPFAM" id="SSF52317">
    <property type="entry name" value="Class I glutamine amidotransferase-like"/>
    <property type="match status" value="1"/>
</dbReference>
<dbReference type="OrthoDB" id="92161at2759"/>
<dbReference type="InterPro" id="IPR029062">
    <property type="entry name" value="Class_I_gatase-like"/>
</dbReference>
<gene>
    <name evidence="1" type="primary">GGP3</name>
    <name evidence="1" type="ORF">CK203_116293</name>
</gene>
<organism evidence="1 2">
    <name type="scientific">Vitis vinifera</name>
    <name type="common">Grape</name>
    <dbReference type="NCBI Taxonomy" id="29760"/>
    <lineage>
        <taxon>Eukaryota</taxon>
        <taxon>Viridiplantae</taxon>
        <taxon>Streptophyta</taxon>
        <taxon>Embryophyta</taxon>
        <taxon>Tracheophyta</taxon>
        <taxon>Spermatophyta</taxon>
        <taxon>Magnoliopsida</taxon>
        <taxon>eudicotyledons</taxon>
        <taxon>Gunneridae</taxon>
        <taxon>Pentapetalae</taxon>
        <taxon>rosids</taxon>
        <taxon>Vitales</taxon>
        <taxon>Vitaceae</taxon>
        <taxon>Viteae</taxon>
        <taxon>Vitis</taxon>
    </lineage>
</organism>
<dbReference type="Proteomes" id="UP000288805">
    <property type="component" value="Unassembled WGS sequence"/>
</dbReference>
<proteinExistence type="predicted"/>
<evidence type="ECO:0000313" key="2">
    <source>
        <dbReference type="Proteomes" id="UP000288805"/>
    </source>
</evidence>
<accession>A0A438C9I1</accession>
<comment type="caution">
    <text evidence="1">The sequence shown here is derived from an EMBL/GenBank/DDBJ whole genome shotgun (WGS) entry which is preliminary data.</text>
</comment>
<dbReference type="AlphaFoldDB" id="A0A438C9I1"/>
<reference evidence="1 2" key="1">
    <citation type="journal article" date="2018" name="PLoS Genet.">
        <title>Population sequencing reveals clonal diversity and ancestral inbreeding in the grapevine cultivar Chardonnay.</title>
        <authorList>
            <person name="Roach M.J."/>
            <person name="Johnson D.L."/>
            <person name="Bohlmann J."/>
            <person name="van Vuuren H.J."/>
            <person name="Jones S.J."/>
            <person name="Pretorius I.S."/>
            <person name="Schmidt S.A."/>
            <person name="Borneman A.R."/>
        </authorList>
    </citation>
    <scope>NUCLEOTIDE SEQUENCE [LARGE SCALE GENOMIC DNA]</scope>
    <source>
        <strain evidence="2">cv. Chardonnay</strain>
        <tissue evidence="1">Leaf</tissue>
    </source>
</reference>
<sequence length="141" mass="15955">MVEKRFAVLLCAEDSEYVKKKYGGYYGVFVKMLGEEGEKWDVYRVALGQFPDDDEIGGYSGFVITGSCSDAHADELWICRLIDLLKKLDIMKKKVLGSHNIVFLMLWEGHLEQGVICDSELLREKGITSAEAMRPLVRDSV</sequence>
<name>A0A438C9I1_VITVI</name>
<dbReference type="Gene3D" id="3.40.50.880">
    <property type="match status" value="1"/>
</dbReference>
<dbReference type="InterPro" id="IPR044992">
    <property type="entry name" value="ChyE-like"/>
</dbReference>
<protein>
    <submittedName>
        <fullName evidence="1">Gamma-glutamyl peptidase 3</fullName>
    </submittedName>
</protein>